<reference evidence="4" key="1">
    <citation type="journal article" date="2019" name="Int. J. Syst. Evol. Microbiol.">
        <title>The Global Catalogue of Microorganisms (GCM) 10K type strain sequencing project: providing services to taxonomists for standard genome sequencing and annotation.</title>
        <authorList>
            <consortium name="The Broad Institute Genomics Platform"/>
            <consortium name="The Broad Institute Genome Sequencing Center for Infectious Disease"/>
            <person name="Wu L."/>
            <person name="Ma J."/>
        </authorList>
    </citation>
    <scope>NUCLEOTIDE SEQUENCE [LARGE SCALE GENOMIC DNA]</scope>
    <source>
        <strain evidence="4">CCUG 30340</strain>
    </source>
</reference>
<evidence type="ECO:0000256" key="1">
    <source>
        <dbReference type="ARBA" id="ARBA00009199"/>
    </source>
</evidence>
<gene>
    <name evidence="3" type="ORF">ACFO6Q_16910</name>
</gene>
<feature type="domain" description="Amidase" evidence="2">
    <location>
        <begin position="36"/>
        <end position="448"/>
    </location>
</feature>
<name>A0ABV9QYR5_9GAMM</name>
<evidence type="ECO:0000313" key="4">
    <source>
        <dbReference type="Proteomes" id="UP001595886"/>
    </source>
</evidence>
<dbReference type="SUPFAM" id="SSF75304">
    <property type="entry name" value="Amidase signature (AS) enzymes"/>
    <property type="match status" value="1"/>
</dbReference>
<dbReference type="PANTHER" id="PTHR11895">
    <property type="entry name" value="TRANSAMIDASE"/>
    <property type="match status" value="1"/>
</dbReference>
<dbReference type="InterPro" id="IPR023631">
    <property type="entry name" value="Amidase_dom"/>
</dbReference>
<dbReference type="PANTHER" id="PTHR11895:SF7">
    <property type="entry name" value="GLUTAMYL-TRNA(GLN) AMIDOTRANSFERASE SUBUNIT A, MITOCHONDRIAL"/>
    <property type="match status" value="1"/>
</dbReference>
<dbReference type="RefSeq" id="WP_380022289.1">
    <property type="nucleotide sequence ID" value="NZ_JBHSHD010000013.1"/>
</dbReference>
<dbReference type="Proteomes" id="UP001595886">
    <property type="component" value="Unassembled WGS sequence"/>
</dbReference>
<evidence type="ECO:0000259" key="2">
    <source>
        <dbReference type="Pfam" id="PF01425"/>
    </source>
</evidence>
<proteinExistence type="inferred from homology"/>
<keyword evidence="4" id="KW-1185">Reference proteome</keyword>
<organism evidence="3 4">
    <name type="scientific">Dokdonella ginsengisoli</name>
    <dbReference type="NCBI Taxonomy" id="363846"/>
    <lineage>
        <taxon>Bacteria</taxon>
        <taxon>Pseudomonadati</taxon>
        <taxon>Pseudomonadota</taxon>
        <taxon>Gammaproteobacteria</taxon>
        <taxon>Lysobacterales</taxon>
        <taxon>Rhodanobacteraceae</taxon>
        <taxon>Dokdonella</taxon>
    </lineage>
</organism>
<protein>
    <submittedName>
        <fullName evidence="3">Amidase</fullName>
    </submittedName>
</protein>
<comment type="similarity">
    <text evidence="1">Belongs to the amidase family.</text>
</comment>
<evidence type="ECO:0000313" key="3">
    <source>
        <dbReference type="EMBL" id="MFC4822007.1"/>
    </source>
</evidence>
<dbReference type="Pfam" id="PF01425">
    <property type="entry name" value="Amidase"/>
    <property type="match status" value="1"/>
</dbReference>
<dbReference type="Gene3D" id="3.90.1300.10">
    <property type="entry name" value="Amidase signature (AS) domain"/>
    <property type="match status" value="1"/>
</dbReference>
<dbReference type="InterPro" id="IPR036928">
    <property type="entry name" value="AS_sf"/>
</dbReference>
<comment type="caution">
    <text evidence="3">The sequence shown here is derived from an EMBL/GenBank/DDBJ whole genome shotgun (WGS) entry which is preliminary data.</text>
</comment>
<dbReference type="EMBL" id="JBHSHD010000013">
    <property type="protein sequence ID" value="MFC4822007.1"/>
    <property type="molecule type" value="Genomic_DNA"/>
</dbReference>
<accession>A0ABV9QYR5</accession>
<dbReference type="InterPro" id="IPR000120">
    <property type="entry name" value="Amidase"/>
</dbReference>
<sequence length="470" mass="48896">MTHASDRALSDHDLRGATAFQLLHWLAAGRIDSAGLTATYRAAIERDNPRLNAYLALAETAPAEAAASDARRREGRTIGRLDGLPVAIKDNLDVAGLPTTAGLPGRRAFVASRDAAAVARLRAAGAVILGKTLLDEGALGTATINPHFGAARNPWREDHVAGGSSGGSAVAVAAGLAAFALGSDTLGSVRIPASHCGLYGLKPTFGEISTCGLVRAARRLDCVGILARSVPDLAVVLQVLDAFDPADPRSRKRRVPLATPDWEPERLRSGILDDLSALGVDAGVEAVFRQAVATLDGCLGETSRVDFSDYDFARMRRSALLVMEAELGVELIGDLADTGAPLSPRLRGMLDYARGKSAVDYAAADRVLDEAVLKARRVFAEVDVLVLPTVPHGPYPIAEGERANDADLTSFASLAGCPAVSLPMGTLPDGFPVGLQLVGAPGSDLRLLELAEVCAARLDAAPAYPVAASA</sequence>